<name>A0AA39ZWX2_9PEZI</name>
<dbReference type="EMBL" id="JAUKUA010000007">
    <property type="protein sequence ID" value="KAK0705152.1"/>
    <property type="molecule type" value="Genomic_DNA"/>
</dbReference>
<organism evidence="1 2">
    <name type="scientific">Lasiosphaeris hirsuta</name>
    <dbReference type="NCBI Taxonomy" id="260670"/>
    <lineage>
        <taxon>Eukaryota</taxon>
        <taxon>Fungi</taxon>
        <taxon>Dikarya</taxon>
        <taxon>Ascomycota</taxon>
        <taxon>Pezizomycotina</taxon>
        <taxon>Sordariomycetes</taxon>
        <taxon>Sordariomycetidae</taxon>
        <taxon>Sordariales</taxon>
        <taxon>Lasiosphaeriaceae</taxon>
        <taxon>Lasiosphaeris</taxon>
    </lineage>
</organism>
<comment type="caution">
    <text evidence="1">The sequence shown here is derived from an EMBL/GenBank/DDBJ whole genome shotgun (WGS) entry which is preliminary data.</text>
</comment>
<accession>A0AA39ZWX2</accession>
<reference evidence="1" key="1">
    <citation type="submission" date="2023-06" db="EMBL/GenBank/DDBJ databases">
        <title>Genome-scale phylogeny and comparative genomics of the fungal order Sordariales.</title>
        <authorList>
            <consortium name="Lawrence Berkeley National Laboratory"/>
            <person name="Hensen N."/>
            <person name="Bonometti L."/>
            <person name="Westerberg I."/>
            <person name="Brannstrom I.O."/>
            <person name="Guillou S."/>
            <person name="Cros-Aarteil S."/>
            <person name="Calhoun S."/>
            <person name="Haridas S."/>
            <person name="Kuo A."/>
            <person name="Mondo S."/>
            <person name="Pangilinan J."/>
            <person name="Riley R."/>
            <person name="Labutti K."/>
            <person name="Andreopoulos B."/>
            <person name="Lipzen A."/>
            <person name="Chen C."/>
            <person name="Yanf M."/>
            <person name="Daum C."/>
            <person name="Ng V."/>
            <person name="Clum A."/>
            <person name="Steindorff A."/>
            <person name="Ohm R."/>
            <person name="Martin F."/>
            <person name="Silar P."/>
            <person name="Natvig D."/>
            <person name="Lalanne C."/>
            <person name="Gautier V."/>
            <person name="Ament-Velasquez S.L."/>
            <person name="Kruys A."/>
            <person name="Hutchinson M.I."/>
            <person name="Powell A.J."/>
            <person name="Barry K."/>
            <person name="Miller A.N."/>
            <person name="Grigoriev I.V."/>
            <person name="Debuchy R."/>
            <person name="Gladieux P."/>
            <person name="Thoren M.H."/>
            <person name="Johannesson H."/>
        </authorList>
    </citation>
    <scope>NUCLEOTIDE SEQUENCE</scope>
    <source>
        <strain evidence="1">SMH4607-1</strain>
    </source>
</reference>
<protein>
    <submittedName>
        <fullName evidence="1">Uncharacterized protein</fullName>
    </submittedName>
</protein>
<proteinExistence type="predicted"/>
<keyword evidence="2" id="KW-1185">Reference proteome</keyword>
<evidence type="ECO:0000313" key="1">
    <source>
        <dbReference type="EMBL" id="KAK0705152.1"/>
    </source>
</evidence>
<evidence type="ECO:0000313" key="2">
    <source>
        <dbReference type="Proteomes" id="UP001172102"/>
    </source>
</evidence>
<dbReference type="Proteomes" id="UP001172102">
    <property type="component" value="Unassembled WGS sequence"/>
</dbReference>
<gene>
    <name evidence="1" type="ORF">B0H67DRAFT_593307</name>
</gene>
<sequence length="220" mass="23766">MRLAARQLTVFGSSRVVRITSLNLVASRRSPFACVCPPPCQLGLRAVIHRRRVPSEANGDVCADRCDENEPCCCPSSELSLAPNPTANTNHHFFLLMRQAVGALPPRIRSQTTNGTITAAPGFNFVRIPRVDKLEAESVALAASPSLLCVHTHTDTIADNSPPGYLSVRGRQWLAWGGTAVACLSVSSQALSLPAGWSYHGWPQARQRARVASAARKEVF</sequence>
<dbReference type="AlphaFoldDB" id="A0AA39ZWX2"/>